<organism evidence="5 6">
    <name type="scientific">Acidisoma silvae</name>
    <dbReference type="NCBI Taxonomy" id="2802396"/>
    <lineage>
        <taxon>Bacteria</taxon>
        <taxon>Pseudomonadati</taxon>
        <taxon>Pseudomonadota</taxon>
        <taxon>Alphaproteobacteria</taxon>
        <taxon>Acetobacterales</taxon>
        <taxon>Acidocellaceae</taxon>
        <taxon>Acidisoma</taxon>
    </lineage>
</organism>
<dbReference type="AlphaFoldDB" id="A0A963YQC6"/>
<feature type="domain" description="GFO/IDH/MocA-like oxidoreductase" evidence="4">
    <location>
        <begin position="133"/>
        <end position="248"/>
    </location>
</feature>
<dbReference type="Pfam" id="PF01408">
    <property type="entry name" value="GFO_IDH_MocA"/>
    <property type="match status" value="1"/>
</dbReference>
<dbReference type="PANTHER" id="PTHR22604">
    <property type="entry name" value="OXIDOREDUCTASES"/>
    <property type="match status" value="1"/>
</dbReference>
<dbReference type="GO" id="GO:0016491">
    <property type="term" value="F:oxidoreductase activity"/>
    <property type="evidence" value="ECO:0007669"/>
    <property type="project" value="UniProtKB-KW"/>
</dbReference>
<dbReference type="Pfam" id="PF22725">
    <property type="entry name" value="GFO_IDH_MocA_C3"/>
    <property type="match status" value="1"/>
</dbReference>
<dbReference type="SUPFAM" id="SSF51735">
    <property type="entry name" value="NAD(P)-binding Rossmann-fold domains"/>
    <property type="match status" value="1"/>
</dbReference>
<keyword evidence="6" id="KW-1185">Reference proteome</keyword>
<dbReference type="GO" id="GO:0000166">
    <property type="term" value="F:nucleotide binding"/>
    <property type="evidence" value="ECO:0007669"/>
    <property type="project" value="InterPro"/>
</dbReference>
<evidence type="ECO:0000259" key="4">
    <source>
        <dbReference type="Pfam" id="PF22725"/>
    </source>
</evidence>
<reference evidence="5" key="2">
    <citation type="submission" date="2021-01" db="EMBL/GenBank/DDBJ databases">
        <authorList>
            <person name="Mieszkin S."/>
            <person name="Pouder E."/>
            <person name="Alain K."/>
        </authorList>
    </citation>
    <scope>NUCLEOTIDE SEQUENCE</scope>
    <source>
        <strain evidence="5">HW T2.11</strain>
    </source>
</reference>
<accession>A0A963YQC6</accession>
<keyword evidence="2" id="KW-0560">Oxidoreductase</keyword>
<dbReference type="InterPro" id="IPR000683">
    <property type="entry name" value="Gfo/Idh/MocA-like_OxRdtase_N"/>
</dbReference>
<dbReference type="PANTHER" id="PTHR22604:SF105">
    <property type="entry name" value="TRANS-1,2-DIHYDROBENZENE-1,2-DIOL DEHYDROGENASE"/>
    <property type="match status" value="1"/>
</dbReference>
<evidence type="ECO:0000256" key="2">
    <source>
        <dbReference type="ARBA" id="ARBA00023002"/>
    </source>
</evidence>
<evidence type="ECO:0000313" key="5">
    <source>
        <dbReference type="EMBL" id="MCB8875156.1"/>
    </source>
</evidence>
<dbReference type="EMBL" id="JAESVB010000003">
    <property type="protein sequence ID" value="MCB8875156.1"/>
    <property type="molecule type" value="Genomic_DNA"/>
</dbReference>
<dbReference type="Proteomes" id="UP000708298">
    <property type="component" value="Unassembled WGS sequence"/>
</dbReference>
<name>A0A963YQC6_9PROT</name>
<dbReference type="SUPFAM" id="SSF55347">
    <property type="entry name" value="Glyceraldehyde-3-phosphate dehydrogenase-like, C-terminal domain"/>
    <property type="match status" value="1"/>
</dbReference>
<dbReference type="Gene3D" id="3.30.360.10">
    <property type="entry name" value="Dihydrodipicolinate Reductase, domain 2"/>
    <property type="match status" value="1"/>
</dbReference>
<evidence type="ECO:0000259" key="3">
    <source>
        <dbReference type="Pfam" id="PF01408"/>
    </source>
</evidence>
<dbReference type="InterPro" id="IPR055170">
    <property type="entry name" value="GFO_IDH_MocA-like_dom"/>
</dbReference>
<dbReference type="InterPro" id="IPR036291">
    <property type="entry name" value="NAD(P)-bd_dom_sf"/>
</dbReference>
<evidence type="ECO:0000313" key="6">
    <source>
        <dbReference type="Proteomes" id="UP000708298"/>
    </source>
</evidence>
<reference evidence="5" key="1">
    <citation type="journal article" date="2021" name="Microorganisms">
        <title>Acidisoma silvae sp. nov. and Acidisomacellulosilytica sp. nov., Two Acidophilic Bacteria Isolated from Decaying Wood, Hydrolyzing Cellulose and Producing Poly-3-hydroxybutyrate.</title>
        <authorList>
            <person name="Mieszkin S."/>
            <person name="Pouder E."/>
            <person name="Uroz S."/>
            <person name="Simon-Colin C."/>
            <person name="Alain K."/>
        </authorList>
    </citation>
    <scope>NUCLEOTIDE SEQUENCE</scope>
    <source>
        <strain evidence="5">HW T2.11</strain>
    </source>
</reference>
<gene>
    <name evidence="5" type="ORF">ASILVAE211_08195</name>
</gene>
<protein>
    <submittedName>
        <fullName evidence="5">Gfo/Idh/MocA family oxidoreductase</fullName>
    </submittedName>
</protein>
<proteinExistence type="inferred from homology"/>
<evidence type="ECO:0000256" key="1">
    <source>
        <dbReference type="ARBA" id="ARBA00010928"/>
    </source>
</evidence>
<dbReference type="InterPro" id="IPR050984">
    <property type="entry name" value="Gfo/Idh/MocA_domain"/>
</dbReference>
<dbReference type="Gene3D" id="3.40.50.720">
    <property type="entry name" value="NAD(P)-binding Rossmann-like Domain"/>
    <property type="match status" value="1"/>
</dbReference>
<dbReference type="RefSeq" id="WP_227320827.1">
    <property type="nucleotide sequence ID" value="NZ_JAESVB010000003.1"/>
</dbReference>
<comment type="similarity">
    <text evidence="1">Belongs to the Gfo/Idh/MocA family.</text>
</comment>
<sequence>MGQTVNWGILSTAKIGREKVIPAMQKGAVSRVLGIASRDQASAQKTADALGIPRAYGSYEALLADPEIHAIYNPLPNHLHVPWSIRALDAGKHVLCEKPIALDTKEAETLLAARDRTGLIVAEAFMVRYAPWWQRVRALVQEGRLGRVSAIQTAFSYFLDDPQNIRNMPEIGGGGLMDIGCYAIATARYIWGSEPQRAAALIERDPTMGTDRLTSALVQFPEGHLTFTCSTQLVPHQRVTVIGTKARVEVLIPFNPPTDVPVQILLDDGRALGGAQALVEEFGPADQYTLQGDAVSRAILGDGKLEFPLEDAIANMRVIEAIFRAGDKGTWEAP</sequence>
<comment type="caution">
    <text evidence="5">The sequence shown here is derived from an EMBL/GenBank/DDBJ whole genome shotgun (WGS) entry which is preliminary data.</text>
</comment>
<feature type="domain" description="Gfo/Idh/MocA-like oxidoreductase N-terminal" evidence="3">
    <location>
        <begin position="6"/>
        <end position="123"/>
    </location>
</feature>